<comment type="similarity">
    <text evidence="3 11">Belongs to the glycosyl hydrolase 3 family.</text>
</comment>
<keyword evidence="9 11" id="KW-0326">Glycosidase</keyword>
<feature type="signal peptide" evidence="12">
    <location>
        <begin position="1"/>
        <end position="19"/>
    </location>
</feature>
<organism evidence="14 15">
    <name type="scientific">Cryomyces minteri</name>
    <dbReference type="NCBI Taxonomy" id="331657"/>
    <lineage>
        <taxon>Eukaryota</taxon>
        <taxon>Fungi</taxon>
        <taxon>Dikarya</taxon>
        <taxon>Ascomycota</taxon>
        <taxon>Pezizomycotina</taxon>
        <taxon>Dothideomycetes</taxon>
        <taxon>Dothideomycetes incertae sedis</taxon>
        <taxon>Cryomyces</taxon>
    </lineage>
</organism>
<keyword evidence="8 11" id="KW-0119">Carbohydrate metabolism</keyword>
<dbReference type="PROSITE" id="PS00775">
    <property type="entry name" value="GLYCOSYL_HYDROL_F3"/>
    <property type="match status" value="1"/>
</dbReference>
<dbReference type="PANTHER" id="PTHR42715:SF29">
    <property type="entry name" value="BETA-GLUCOSIDASE A-RELATED"/>
    <property type="match status" value="1"/>
</dbReference>
<evidence type="ECO:0000256" key="1">
    <source>
        <dbReference type="ARBA" id="ARBA00000448"/>
    </source>
</evidence>
<evidence type="ECO:0000259" key="13">
    <source>
        <dbReference type="SMART" id="SM01217"/>
    </source>
</evidence>
<keyword evidence="7" id="KW-0325">Glycoprotein</keyword>
<evidence type="ECO:0000256" key="11">
    <source>
        <dbReference type="RuleBase" id="RU361161"/>
    </source>
</evidence>
<gene>
    <name evidence="14" type="ORF">B0A49_03669</name>
</gene>
<reference evidence="14 15" key="1">
    <citation type="submission" date="2017-03" db="EMBL/GenBank/DDBJ databases">
        <title>Genomes of endolithic fungi from Antarctica.</title>
        <authorList>
            <person name="Coleine C."/>
            <person name="Masonjones S."/>
            <person name="Stajich J.E."/>
        </authorList>
    </citation>
    <scope>NUCLEOTIDE SEQUENCE [LARGE SCALE GENOMIC DNA]</scope>
    <source>
        <strain evidence="14 15">CCFEE 5187</strain>
    </source>
</reference>
<keyword evidence="15" id="KW-1185">Reference proteome</keyword>
<evidence type="ECO:0000256" key="9">
    <source>
        <dbReference type="ARBA" id="ARBA00023295"/>
    </source>
</evidence>
<dbReference type="SUPFAM" id="SSF51445">
    <property type="entry name" value="(Trans)glycosidases"/>
    <property type="match status" value="1"/>
</dbReference>
<accession>A0A4U0XII8</accession>
<dbReference type="Pfam" id="PF00933">
    <property type="entry name" value="Glyco_hydro_3"/>
    <property type="match status" value="1"/>
</dbReference>
<dbReference type="InterPro" id="IPR017853">
    <property type="entry name" value="GH"/>
</dbReference>
<evidence type="ECO:0000313" key="15">
    <source>
        <dbReference type="Proteomes" id="UP000308768"/>
    </source>
</evidence>
<name>A0A4U0XII8_9PEZI</name>
<dbReference type="Gene3D" id="3.20.20.300">
    <property type="entry name" value="Glycoside hydrolase, family 3, N-terminal domain"/>
    <property type="match status" value="1"/>
</dbReference>
<dbReference type="Gene3D" id="2.60.40.10">
    <property type="entry name" value="Immunoglobulins"/>
    <property type="match status" value="1"/>
</dbReference>
<dbReference type="InterPro" id="IPR026891">
    <property type="entry name" value="Fn3-like"/>
</dbReference>
<dbReference type="EMBL" id="NAJN01000253">
    <property type="protein sequence ID" value="TKA76121.1"/>
    <property type="molecule type" value="Genomic_DNA"/>
</dbReference>
<evidence type="ECO:0000256" key="4">
    <source>
        <dbReference type="ARBA" id="ARBA00012744"/>
    </source>
</evidence>
<dbReference type="InterPro" id="IPR013783">
    <property type="entry name" value="Ig-like_fold"/>
</dbReference>
<keyword evidence="6 11" id="KW-0378">Hydrolase</keyword>
<evidence type="ECO:0000256" key="12">
    <source>
        <dbReference type="SAM" id="SignalP"/>
    </source>
</evidence>
<dbReference type="InterPro" id="IPR002772">
    <property type="entry name" value="Glyco_hydro_3_C"/>
</dbReference>
<evidence type="ECO:0000256" key="8">
    <source>
        <dbReference type="ARBA" id="ARBA00023277"/>
    </source>
</evidence>
<dbReference type="InterPro" id="IPR001764">
    <property type="entry name" value="Glyco_hydro_3_N"/>
</dbReference>
<dbReference type="UniPathway" id="UPA00696"/>
<dbReference type="EC" id="3.2.1.21" evidence="4 11"/>
<dbReference type="FunFam" id="3.20.20.300:FF:000002">
    <property type="entry name" value="Probable beta-glucosidase"/>
    <property type="match status" value="1"/>
</dbReference>
<proteinExistence type="inferred from homology"/>
<dbReference type="Pfam" id="PF14310">
    <property type="entry name" value="Fn3-like"/>
    <property type="match status" value="1"/>
</dbReference>
<keyword evidence="5 12" id="KW-0732">Signal</keyword>
<dbReference type="GO" id="GO:0030245">
    <property type="term" value="P:cellulose catabolic process"/>
    <property type="evidence" value="ECO:0007669"/>
    <property type="project" value="UniProtKB-UniPathway"/>
</dbReference>
<dbReference type="InterPro" id="IPR050288">
    <property type="entry name" value="Cellulose_deg_GH3"/>
</dbReference>
<dbReference type="SUPFAM" id="SSF52279">
    <property type="entry name" value="Beta-D-glucan exohydrolase, C-terminal domain"/>
    <property type="match status" value="1"/>
</dbReference>
<evidence type="ECO:0000256" key="7">
    <source>
        <dbReference type="ARBA" id="ARBA00023180"/>
    </source>
</evidence>
<dbReference type="InterPro" id="IPR019800">
    <property type="entry name" value="Glyco_hydro_3_AS"/>
</dbReference>
<dbReference type="GO" id="GO:0008422">
    <property type="term" value="F:beta-glucosidase activity"/>
    <property type="evidence" value="ECO:0007669"/>
    <property type="project" value="UniProtKB-EC"/>
</dbReference>
<keyword evidence="10 11" id="KW-0624">Polysaccharide degradation</keyword>
<protein>
    <recommendedName>
        <fullName evidence="4 11">beta-glucosidase</fullName>
        <ecNumber evidence="4 11">3.2.1.21</ecNumber>
    </recommendedName>
</protein>
<evidence type="ECO:0000256" key="5">
    <source>
        <dbReference type="ARBA" id="ARBA00022729"/>
    </source>
</evidence>
<dbReference type="STRING" id="331657.A0A4U0XII8"/>
<evidence type="ECO:0000256" key="6">
    <source>
        <dbReference type="ARBA" id="ARBA00022801"/>
    </source>
</evidence>
<comment type="pathway">
    <text evidence="2 11">Glycan metabolism; cellulose degradation.</text>
</comment>
<comment type="catalytic activity">
    <reaction evidence="1 11">
        <text>Hydrolysis of terminal, non-reducing beta-D-glucosyl residues with release of beta-D-glucose.</text>
        <dbReference type="EC" id="3.2.1.21"/>
    </reaction>
</comment>
<dbReference type="SMART" id="SM01217">
    <property type="entry name" value="Fn3_like"/>
    <property type="match status" value="1"/>
</dbReference>
<dbReference type="Pfam" id="PF01915">
    <property type="entry name" value="Glyco_hydro_3_C"/>
    <property type="match status" value="1"/>
</dbReference>
<evidence type="ECO:0000313" key="14">
    <source>
        <dbReference type="EMBL" id="TKA76121.1"/>
    </source>
</evidence>
<dbReference type="Proteomes" id="UP000308768">
    <property type="component" value="Unassembled WGS sequence"/>
</dbReference>
<sequence length="890" mass="94580">MPALRTAATLLAGAALGSAQLNGTAPFPNSTHVNASDPNTAAAAQSFQTSPPFYPSPWMDGSGGWAAAYQKAQAFVSQLTLIEKVNLTTGVGWEEEQCVGNVGAIPRLGFRSLCMQDSPVGVRLTDFNSVFPAGGTIAATWDRGLFYQRGYEMGMEHRNKGVDVQLGPVVGPLGRSPEAGRNWEGFSPDPVLSGIAVGETVRGIQAAGVIACTKHFIGNEQEHFRQQGEAAGYGFNISDSISANIDDVTMHELYLWPFADAVRAGTGAIMCSYNQINNSYGCQNSHTLNYLLKGELGFQGFVMSDWQAQHSGVGSALAGMDMSMPGDTVFGTGRSYWGTNLTVAILNGTVPQWRLDDMATRIVAAWYYVGRDQINIPTNFDSWTTNTFGYRHALVGQGYEQVNYHVDVRDEHTTDIRNMASRSTVLLKNVDNVLPLSGKEKLTGVFGEDAGENLYGPNGCGDRGCDNGTLGMAWGSGTANFPFLITPLTAIQNELVANNAAVESVTDNWAASQIEALASRVNDVKGVAIVFVNSDSGEGYISVDGNEGDRNNLTLWQNGNTLITNVSSVCNNTVVVVHSTGPVLLGAYANSPNVTAILWAGVPGEQSGNSIADILYGRVNPGAKLPFTLGSTREEYGTDLLYQPNNGAGAPQDDFTEGVFIDYRHFDRAGITPVYEFGFGLSYTTFTVSNMQISSHAAGAYTPTSGMTSAAPTLGGNDSSTAYADVLFPANITRIPLYIYPYLNSSDPAASASESDYGAPASSFVPAGATNGSPQSRIAAGGAPGGNPELYDVLFTVTATVSNTGRIAGEEVPQLYLNLGGPNEPKVVLRNFERLSIQPGTSATFTADITRRDVSSWDTVSQNWVITTYPKTAYVGTSSRSLPLSMALPL</sequence>
<dbReference type="FunFam" id="3.40.50.1700:FF:000003">
    <property type="entry name" value="Probable beta-glucosidase"/>
    <property type="match status" value="1"/>
</dbReference>
<feature type="chain" id="PRO_5020182660" description="beta-glucosidase" evidence="12">
    <location>
        <begin position="20"/>
        <end position="890"/>
    </location>
</feature>
<comment type="caution">
    <text evidence="14">The sequence shown here is derived from an EMBL/GenBank/DDBJ whole genome shotgun (WGS) entry which is preliminary data.</text>
</comment>
<dbReference type="InterPro" id="IPR036881">
    <property type="entry name" value="Glyco_hydro_3_C_sf"/>
</dbReference>
<evidence type="ECO:0000256" key="2">
    <source>
        <dbReference type="ARBA" id="ARBA00004987"/>
    </source>
</evidence>
<dbReference type="PANTHER" id="PTHR42715">
    <property type="entry name" value="BETA-GLUCOSIDASE"/>
    <property type="match status" value="1"/>
</dbReference>
<feature type="domain" description="Fibronectin type III-like" evidence="13">
    <location>
        <begin position="811"/>
        <end position="879"/>
    </location>
</feature>
<dbReference type="AlphaFoldDB" id="A0A4U0XII8"/>
<evidence type="ECO:0000256" key="3">
    <source>
        <dbReference type="ARBA" id="ARBA00005336"/>
    </source>
</evidence>
<evidence type="ECO:0000256" key="10">
    <source>
        <dbReference type="ARBA" id="ARBA00023326"/>
    </source>
</evidence>
<dbReference type="OrthoDB" id="416222at2759"/>
<dbReference type="PRINTS" id="PR00133">
    <property type="entry name" value="GLHYDRLASE3"/>
</dbReference>
<dbReference type="Gene3D" id="3.40.50.1700">
    <property type="entry name" value="Glycoside hydrolase family 3 C-terminal domain"/>
    <property type="match status" value="1"/>
</dbReference>
<dbReference type="InterPro" id="IPR036962">
    <property type="entry name" value="Glyco_hydro_3_N_sf"/>
</dbReference>